<gene>
    <name evidence="2" type="ORF">LuPra_02124</name>
</gene>
<evidence type="ECO:0000256" key="1">
    <source>
        <dbReference type="SAM" id="SignalP"/>
    </source>
</evidence>
<dbReference type="Proteomes" id="UP000076079">
    <property type="component" value="Chromosome"/>
</dbReference>
<feature type="signal peptide" evidence="1">
    <location>
        <begin position="1"/>
        <end position="23"/>
    </location>
</feature>
<organism evidence="2 3">
    <name type="scientific">Luteitalea pratensis</name>
    <dbReference type="NCBI Taxonomy" id="1855912"/>
    <lineage>
        <taxon>Bacteria</taxon>
        <taxon>Pseudomonadati</taxon>
        <taxon>Acidobacteriota</taxon>
        <taxon>Vicinamibacteria</taxon>
        <taxon>Vicinamibacterales</taxon>
        <taxon>Vicinamibacteraceae</taxon>
        <taxon>Luteitalea</taxon>
    </lineage>
</organism>
<dbReference type="KEGG" id="abac:LuPra_02124"/>
<dbReference type="InterPro" id="IPR010994">
    <property type="entry name" value="RuvA_2-like"/>
</dbReference>
<dbReference type="OrthoDB" id="7428302at2"/>
<dbReference type="AlphaFoldDB" id="A0A143PLE4"/>
<feature type="chain" id="PRO_5007511664" evidence="1">
    <location>
        <begin position="24"/>
        <end position="212"/>
    </location>
</feature>
<dbReference type="STRING" id="1855912.LuPra_02124"/>
<dbReference type="Gene3D" id="1.10.150.320">
    <property type="entry name" value="Photosystem II 12 kDa extrinsic protein"/>
    <property type="match status" value="2"/>
</dbReference>
<dbReference type="RefSeq" id="WP_110170700.1">
    <property type="nucleotide sequence ID" value="NZ_CP015136.1"/>
</dbReference>
<dbReference type="EMBL" id="CP015136">
    <property type="protein sequence ID" value="AMY08918.1"/>
    <property type="molecule type" value="Genomic_DNA"/>
</dbReference>
<reference evidence="3" key="2">
    <citation type="submission" date="2016-04" db="EMBL/GenBank/DDBJ databases">
        <title>First Complete Genome Sequence of a Subdivision 6 Acidobacterium.</title>
        <authorList>
            <person name="Huang S."/>
            <person name="Vieira S."/>
            <person name="Bunk B."/>
            <person name="Riedel T."/>
            <person name="Sproeer C."/>
            <person name="Overmann J."/>
        </authorList>
    </citation>
    <scope>NUCLEOTIDE SEQUENCE [LARGE SCALE GENOMIC DNA]</scope>
    <source>
        <strain evidence="3">DSM 100886 HEG_-6_39</strain>
    </source>
</reference>
<name>A0A143PLE4_LUTPR</name>
<protein>
    <submittedName>
        <fullName evidence="2">ComEA protein</fullName>
    </submittedName>
</protein>
<evidence type="ECO:0000313" key="2">
    <source>
        <dbReference type="EMBL" id="AMY08918.1"/>
    </source>
</evidence>
<sequence length="212" mass="23757" precursor="true">MRLLSIATAAFCLVVTLGGPVNAQVGKSMGVMDANTAPEKELLTMPGMTPAIVTGLIEKRPFASITDLHAFLLGQKLTQAQAMAFYEKAFVHINLNTAAPEEILLVPGAGKRMVHEFDEYRPWKTYAQFSKEIGKYVGQDGAAKLAQYTFIPVRLNTATDEDILTIPNAGPRMVREFKEYRPWKTKEQFLKEIGKYVGPKETERLWRYVTID</sequence>
<evidence type="ECO:0000313" key="3">
    <source>
        <dbReference type="Proteomes" id="UP000076079"/>
    </source>
</evidence>
<dbReference type="SUPFAM" id="SSF47781">
    <property type="entry name" value="RuvA domain 2-like"/>
    <property type="match status" value="3"/>
</dbReference>
<keyword evidence="3" id="KW-1185">Reference proteome</keyword>
<reference evidence="2 3" key="1">
    <citation type="journal article" date="2016" name="Genome Announc.">
        <title>First Complete Genome Sequence of a Subdivision 6 Acidobacterium Strain.</title>
        <authorList>
            <person name="Huang S."/>
            <person name="Vieira S."/>
            <person name="Bunk B."/>
            <person name="Riedel T."/>
            <person name="Sproer C."/>
            <person name="Overmann J."/>
        </authorList>
    </citation>
    <scope>NUCLEOTIDE SEQUENCE [LARGE SCALE GENOMIC DNA]</scope>
    <source>
        <strain evidence="3">DSM 100886 HEG_-6_39</strain>
    </source>
</reference>
<proteinExistence type="predicted"/>
<keyword evidence="1" id="KW-0732">Signal</keyword>
<accession>A0A143PLE4</accession>